<sequence>MEADRIKWNKRFLSEDSFLGMAPSPFLQRKIEDIKLLTPGLHALDIACGEGRNSIFLAQHGFNVTGLDISDVALGKAGERSATAGISADFRLVDLESYRFEGERYDLVINFNFLLRELIPEAYSALVPGGIFLLDTILESPEALANHTPAYLLRRGELASIFDKLDGKILFIEEVTEGQMPTARVLFKKV</sequence>
<evidence type="ECO:0000313" key="5">
    <source>
        <dbReference type="EMBL" id="MBT1071714.1"/>
    </source>
</evidence>
<dbReference type="InterPro" id="IPR029063">
    <property type="entry name" value="SAM-dependent_MTases_sf"/>
</dbReference>
<dbReference type="EMBL" id="JAHDYS010000006">
    <property type="protein sequence ID" value="MBT1071714.1"/>
    <property type="molecule type" value="Genomic_DNA"/>
</dbReference>
<evidence type="ECO:0000256" key="2">
    <source>
        <dbReference type="ARBA" id="ARBA00022679"/>
    </source>
</evidence>
<keyword evidence="1 5" id="KW-0489">Methyltransferase</keyword>
<gene>
    <name evidence="5" type="ORF">KJB30_07965</name>
</gene>
<dbReference type="CDD" id="cd02440">
    <property type="entry name" value="AdoMet_MTases"/>
    <property type="match status" value="1"/>
</dbReference>
<dbReference type="Gene3D" id="3.40.50.150">
    <property type="entry name" value="Vaccinia Virus protein VP39"/>
    <property type="match status" value="1"/>
</dbReference>
<evidence type="ECO:0000256" key="1">
    <source>
        <dbReference type="ARBA" id="ARBA00022603"/>
    </source>
</evidence>
<dbReference type="RefSeq" id="WP_214297789.1">
    <property type="nucleotide sequence ID" value="NZ_JAHDYS010000006.1"/>
</dbReference>
<evidence type="ECO:0000259" key="4">
    <source>
        <dbReference type="Pfam" id="PF13649"/>
    </source>
</evidence>
<keyword evidence="6" id="KW-1185">Reference proteome</keyword>
<evidence type="ECO:0000256" key="3">
    <source>
        <dbReference type="ARBA" id="ARBA00022691"/>
    </source>
</evidence>
<accession>A0ABS5U7R7</accession>
<evidence type="ECO:0000313" key="6">
    <source>
        <dbReference type="Proteomes" id="UP000784128"/>
    </source>
</evidence>
<dbReference type="GO" id="GO:0032259">
    <property type="term" value="P:methylation"/>
    <property type="evidence" value="ECO:0007669"/>
    <property type="project" value="UniProtKB-KW"/>
</dbReference>
<dbReference type="InterPro" id="IPR041698">
    <property type="entry name" value="Methyltransf_25"/>
</dbReference>
<dbReference type="Proteomes" id="UP000784128">
    <property type="component" value="Unassembled WGS sequence"/>
</dbReference>
<protein>
    <submittedName>
        <fullName evidence="5">Methyltransferase domain-containing protein</fullName>
    </submittedName>
</protein>
<dbReference type="PANTHER" id="PTHR43464:SF19">
    <property type="entry name" value="UBIQUINONE BIOSYNTHESIS O-METHYLTRANSFERASE, MITOCHONDRIAL"/>
    <property type="match status" value="1"/>
</dbReference>
<dbReference type="PANTHER" id="PTHR43464">
    <property type="entry name" value="METHYLTRANSFERASE"/>
    <property type="match status" value="1"/>
</dbReference>
<comment type="caution">
    <text evidence="5">The sequence shown here is derived from an EMBL/GenBank/DDBJ whole genome shotgun (WGS) entry which is preliminary data.</text>
</comment>
<dbReference type="Pfam" id="PF13649">
    <property type="entry name" value="Methyltransf_25"/>
    <property type="match status" value="1"/>
</dbReference>
<dbReference type="GO" id="GO:0008168">
    <property type="term" value="F:methyltransferase activity"/>
    <property type="evidence" value="ECO:0007669"/>
    <property type="project" value="UniProtKB-KW"/>
</dbReference>
<dbReference type="SUPFAM" id="SSF53335">
    <property type="entry name" value="S-adenosyl-L-methionine-dependent methyltransferases"/>
    <property type="match status" value="1"/>
</dbReference>
<feature type="domain" description="Methyltransferase" evidence="4">
    <location>
        <begin position="44"/>
        <end position="130"/>
    </location>
</feature>
<reference evidence="5 6" key="1">
    <citation type="submission" date="2021-05" db="EMBL/GenBank/DDBJ databases">
        <title>The draft genome of Geobacter chapellei DSM 13688.</title>
        <authorList>
            <person name="Xu Z."/>
            <person name="Masuda Y."/>
            <person name="Itoh H."/>
            <person name="Senoo K."/>
        </authorList>
    </citation>
    <scope>NUCLEOTIDE SEQUENCE [LARGE SCALE GENOMIC DNA]</scope>
    <source>
        <strain evidence="5 6">DSM 13688</strain>
    </source>
</reference>
<keyword evidence="3" id="KW-0949">S-adenosyl-L-methionine</keyword>
<proteinExistence type="predicted"/>
<name>A0ABS5U7R7_9BACT</name>
<organism evidence="5 6">
    <name type="scientific">Pelotalea chapellei</name>
    <dbReference type="NCBI Taxonomy" id="44671"/>
    <lineage>
        <taxon>Bacteria</taxon>
        <taxon>Pseudomonadati</taxon>
        <taxon>Thermodesulfobacteriota</taxon>
        <taxon>Desulfuromonadia</taxon>
        <taxon>Geobacterales</taxon>
        <taxon>Geobacteraceae</taxon>
        <taxon>Pelotalea</taxon>
    </lineage>
</organism>
<keyword evidence="2" id="KW-0808">Transferase</keyword>